<feature type="region of interest" description="Disordered" evidence="1">
    <location>
        <begin position="343"/>
        <end position="363"/>
    </location>
</feature>
<dbReference type="RefSeq" id="WP_172834299.1">
    <property type="nucleotide sequence ID" value="NZ_LT828648.1"/>
</dbReference>
<name>A0A1W1I7G8_9BACT</name>
<dbReference type="InterPro" id="IPR050708">
    <property type="entry name" value="T6SS_VgrG/RHS"/>
</dbReference>
<evidence type="ECO:0000313" key="3">
    <source>
        <dbReference type="Proteomes" id="UP000192042"/>
    </source>
</evidence>
<organism evidence="2 3">
    <name type="scientific">Nitrospira japonica</name>
    <dbReference type="NCBI Taxonomy" id="1325564"/>
    <lineage>
        <taxon>Bacteria</taxon>
        <taxon>Pseudomonadati</taxon>
        <taxon>Nitrospirota</taxon>
        <taxon>Nitrospiria</taxon>
        <taxon>Nitrospirales</taxon>
        <taxon>Nitrospiraceae</taxon>
        <taxon>Nitrospira</taxon>
    </lineage>
</organism>
<reference evidence="2 3" key="1">
    <citation type="submission" date="2017-03" db="EMBL/GenBank/DDBJ databases">
        <authorList>
            <person name="Afonso C.L."/>
            <person name="Miller P.J."/>
            <person name="Scott M.A."/>
            <person name="Spackman E."/>
            <person name="Goraichik I."/>
            <person name="Dimitrov K.M."/>
            <person name="Suarez D.L."/>
            <person name="Swayne D.E."/>
        </authorList>
    </citation>
    <scope>NUCLEOTIDE SEQUENCE [LARGE SCALE GENOMIC DNA]</scope>
    <source>
        <strain evidence="2">Genome sequencing of Nitrospira japonica strain NJ11</strain>
    </source>
</reference>
<dbReference type="Gene3D" id="2.180.10.10">
    <property type="entry name" value="RHS repeat-associated core"/>
    <property type="match status" value="1"/>
</dbReference>
<dbReference type="STRING" id="1325564.NSJP_2586"/>
<dbReference type="AlphaFoldDB" id="A0A1W1I7G8"/>
<dbReference type="NCBIfam" id="TIGR03696">
    <property type="entry name" value="Rhs_assc_core"/>
    <property type="match status" value="1"/>
</dbReference>
<accession>A0A1W1I7G8</accession>
<gene>
    <name evidence="2" type="ORF">NSJP_2586</name>
</gene>
<feature type="compositionally biased region" description="Basic and acidic residues" evidence="1">
    <location>
        <begin position="344"/>
        <end position="359"/>
    </location>
</feature>
<evidence type="ECO:0000313" key="2">
    <source>
        <dbReference type="EMBL" id="SLM48753.1"/>
    </source>
</evidence>
<dbReference type="PRINTS" id="PR00394">
    <property type="entry name" value="RHSPROTEIN"/>
</dbReference>
<dbReference type="Proteomes" id="UP000192042">
    <property type="component" value="Chromosome I"/>
</dbReference>
<dbReference type="PANTHER" id="PTHR32305:SF15">
    <property type="entry name" value="PROTEIN RHSA-RELATED"/>
    <property type="match status" value="1"/>
</dbReference>
<keyword evidence="3" id="KW-1185">Reference proteome</keyword>
<dbReference type="KEGG" id="nja:NSJP_2586"/>
<proteinExistence type="predicted"/>
<evidence type="ECO:0000256" key="1">
    <source>
        <dbReference type="SAM" id="MobiDB-lite"/>
    </source>
</evidence>
<sequence length="455" mass="50849">MDLGGFERYRRYAGGHVVEEIETHHVTGDSRRFLLVDDVLRTDHPRLSTGAHYRYQLGNHLGSACLELNDDAEVISYEEYHPYGTSAYRATNNAVEAPMKRYRYTGMERDEESGLNYHSARYYAPWLGRWVSADPFSLIDGGNLIGYALDNPIGRTDTSGLASTGEVTEFDSDKLIKEFDALPNVSGDWIEAHKKFNETVQANLLEEPTPTTAREKSVDADIETEAHDRAVVNIVNAAIDTASALVRSKGIEVSEHDLLKIALQMVVYPYRTGHGLTENLILRDVDHFLTGRIQAWRDYVPRIPLVDIAPLGKGATNDPGIILLGNYAAMVYDDIKRVSFRTHPKPDEKHAKSSMDQDSKPASAPGGRFWAYFGGDLLTTRDHPSESAAPWKLKISYDDVKAARSTWSVMKTALEISYEVAKQKAAQTLQELIDAIENMGDPTGTLRFIGERMHD</sequence>
<dbReference type="EMBL" id="LT828648">
    <property type="protein sequence ID" value="SLM48753.1"/>
    <property type="molecule type" value="Genomic_DNA"/>
</dbReference>
<protein>
    <recommendedName>
        <fullName evidence="4">RHS repeat-associated core domain-containing protein</fullName>
    </recommendedName>
</protein>
<dbReference type="PANTHER" id="PTHR32305">
    <property type="match status" value="1"/>
</dbReference>
<dbReference type="InterPro" id="IPR022385">
    <property type="entry name" value="Rhs_assc_core"/>
</dbReference>
<evidence type="ECO:0008006" key="4">
    <source>
        <dbReference type="Google" id="ProtNLM"/>
    </source>
</evidence>